<keyword evidence="4 5" id="KW-0472">Membrane</keyword>
<feature type="transmembrane region" description="Helical" evidence="5">
    <location>
        <begin position="12"/>
        <end position="33"/>
    </location>
</feature>
<dbReference type="RefSeq" id="WP_265675308.1">
    <property type="nucleotide sequence ID" value="NZ_JAKRRY010000014.1"/>
</dbReference>
<keyword evidence="2 5" id="KW-0812">Transmembrane</keyword>
<feature type="transmembrane region" description="Helical" evidence="5">
    <location>
        <begin position="39"/>
        <end position="59"/>
    </location>
</feature>
<dbReference type="InterPro" id="IPR027469">
    <property type="entry name" value="Cation_efflux_TMD_sf"/>
</dbReference>
<keyword evidence="7" id="KW-1185">Reference proteome</keyword>
<dbReference type="SUPFAM" id="SSF161111">
    <property type="entry name" value="Cation efflux protein transmembrane domain-like"/>
    <property type="match status" value="1"/>
</dbReference>
<evidence type="ECO:0000313" key="7">
    <source>
        <dbReference type="Proteomes" id="UP001155587"/>
    </source>
</evidence>
<feature type="transmembrane region" description="Helical" evidence="5">
    <location>
        <begin position="121"/>
        <end position="139"/>
    </location>
</feature>
<organism evidence="6 7">
    <name type="scientific">Vibrio qingdaonensis</name>
    <dbReference type="NCBI Taxonomy" id="2829491"/>
    <lineage>
        <taxon>Bacteria</taxon>
        <taxon>Pseudomonadati</taxon>
        <taxon>Pseudomonadota</taxon>
        <taxon>Gammaproteobacteria</taxon>
        <taxon>Vibrionales</taxon>
        <taxon>Vibrionaceae</taxon>
        <taxon>Vibrio</taxon>
    </lineage>
</organism>
<evidence type="ECO:0000313" key="6">
    <source>
        <dbReference type="EMBL" id="MCW8346771.1"/>
    </source>
</evidence>
<comment type="subcellular location">
    <subcellularLocation>
        <location evidence="1">Membrane</location>
        <topology evidence="1">Multi-pass membrane protein</topology>
    </subcellularLocation>
</comment>
<protein>
    <recommendedName>
        <fullName evidence="8">Cation transporter</fullName>
    </recommendedName>
</protein>
<evidence type="ECO:0000256" key="1">
    <source>
        <dbReference type="ARBA" id="ARBA00004141"/>
    </source>
</evidence>
<dbReference type="Proteomes" id="UP001155587">
    <property type="component" value="Unassembled WGS sequence"/>
</dbReference>
<dbReference type="GO" id="GO:0016020">
    <property type="term" value="C:membrane"/>
    <property type="evidence" value="ECO:0007669"/>
    <property type="project" value="UniProtKB-SubCell"/>
</dbReference>
<feature type="transmembrane region" description="Helical" evidence="5">
    <location>
        <begin position="160"/>
        <end position="180"/>
    </location>
</feature>
<evidence type="ECO:0000256" key="2">
    <source>
        <dbReference type="ARBA" id="ARBA00022692"/>
    </source>
</evidence>
<keyword evidence="3 5" id="KW-1133">Transmembrane helix</keyword>
<evidence type="ECO:0008006" key="8">
    <source>
        <dbReference type="Google" id="ProtNLM"/>
    </source>
</evidence>
<dbReference type="AlphaFoldDB" id="A0A9X3CP23"/>
<name>A0A9X3CP23_9VIBR</name>
<comment type="caution">
    <text evidence="6">The sequence shown here is derived from an EMBL/GenBank/DDBJ whole genome shotgun (WGS) entry which is preliminary data.</text>
</comment>
<proteinExistence type="predicted"/>
<evidence type="ECO:0000256" key="4">
    <source>
        <dbReference type="ARBA" id="ARBA00023136"/>
    </source>
</evidence>
<dbReference type="EMBL" id="JAKRRY010000014">
    <property type="protein sequence ID" value="MCW8346771.1"/>
    <property type="molecule type" value="Genomic_DNA"/>
</dbReference>
<evidence type="ECO:0000256" key="5">
    <source>
        <dbReference type="SAM" id="Phobius"/>
    </source>
</evidence>
<feature type="transmembrane region" description="Helical" evidence="5">
    <location>
        <begin position="80"/>
        <end position="101"/>
    </location>
</feature>
<sequence>MKVAQIENTAMLAGFVMFSIMAAAGYIMMGPSYVDSNLVFVDALFSTLSAICTFGAIIVSRTVAKHYSHMPEGESNPENYYVLFRASLLVLVLLLALAGAVDTLTLLYGGQTVSLPNAELFAMYFLGIGLFYCVLWFLYARANRKVNGQSSLLTAETLNAKVNAFLLVGVMLIYIAVISIEAISNIPVGLSSVGAMADNLILLIIVAVITPEPIKLAKSAIKQLRANKAMASAVGHKA</sequence>
<evidence type="ECO:0000256" key="3">
    <source>
        <dbReference type="ARBA" id="ARBA00022989"/>
    </source>
</evidence>
<accession>A0A9X3CP23</accession>
<gene>
    <name evidence="6" type="ORF">MD535_12270</name>
</gene>
<reference evidence="6" key="1">
    <citation type="submission" date="2022-02" db="EMBL/GenBank/DDBJ databases">
        <title>Vibrio sp. nov, a new bacterium isolated from seawater.</title>
        <authorList>
            <person name="Yuan Y."/>
        </authorList>
    </citation>
    <scope>NUCLEOTIDE SEQUENCE</scope>
    <source>
        <strain evidence="6">ZSDZ65</strain>
    </source>
</reference>